<dbReference type="Pfam" id="PF06880">
    <property type="entry name" value="DUF1262"/>
    <property type="match status" value="1"/>
</dbReference>
<organism evidence="1 2">
    <name type="scientific">Eleusine coracana subsp. coracana</name>
    <dbReference type="NCBI Taxonomy" id="191504"/>
    <lineage>
        <taxon>Eukaryota</taxon>
        <taxon>Viridiplantae</taxon>
        <taxon>Streptophyta</taxon>
        <taxon>Embryophyta</taxon>
        <taxon>Tracheophyta</taxon>
        <taxon>Spermatophyta</taxon>
        <taxon>Magnoliopsida</taxon>
        <taxon>Liliopsida</taxon>
        <taxon>Poales</taxon>
        <taxon>Poaceae</taxon>
        <taxon>PACMAD clade</taxon>
        <taxon>Chloridoideae</taxon>
        <taxon>Cynodonteae</taxon>
        <taxon>Eleusininae</taxon>
        <taxon>Eleusine</taxon>
    </lineage>
</organism>
<reference evidence="1" key="2">
    <citation type="submission" date="2021-12" db="EMBL/GenBank/DDBJ databases">
        <title>Resequencing data analysis of finger millet.</title>
        <authorList>
            <person name="Hatakeyama M."/>
            <person name="Aluri S."/>
            <person name="Balachadran M.T."/>
            <person name="Sivarajan S.R."/>
            <person name="Poveda L."/>
            <person name="Shimizu-Inatsugi R."/>
            <person name="Schlapbach R."/>
            <person name="Sreeman S.M."/>
            <person name="Shimizu K.K."/>
        </authorList>
    </citation>
    <scope>NUCLEOTIDE SEQUENCE</scope>
</reference>
<dbReference type="PANTHER" id="PTHR31050">
    <property type="entry name" value="OS08G0413200 PROTEIN"/>
    <property type="match status" value="1"/>
</dbReference>
<name>A0AAV5C7V3_ELECO</name>
<dbReference type="EMBL" id="BQKI01000004">
    <property type="protein sequence ID" value="GJM94234.1"/>
    <property type="molecule type" value="Genomic_DNA"/>
</dbReference>
<dbReference type="PANTHER" id="PTHR31050:SF15">
    <property type="entry name" value="OS08G0413200 PROTEIN"/>
    <property type="match status" value="1"/>
</dbReference>
<accession>A0AAV5C7V3</accession>
<protein>
    <submittedName>
        <fullName evidence="1">Uncharacterized protein</fullName>
    </submittedName>
</protein>
<comment type="caution">
    <text evidence="1">The sequence shown here is derived from an EMBL/GenBank/DDBJ whole genome shotgun (WGS) entry which is preliminary data.</text>
</comment>
<dbReference type="AlphaFoldDB" id="A0AAV5C7V3"/>
<dbReference type="Proteomes" id="UP001054889">
    <property type="component" value="Unassembled WGS sequence"/>
</dbReference>
<reference evidence="1" key="1">
    <citation type="journal article" date="2018" name="DNA Res.">
        <title>Multiple hybrid de novo genome assembly of finger millet, an orphan allotetraploid crop.</title>
        <authorList>
            <person name="Hatakeyama M."/>
            <person name="Aluri S."/>
            <person name="Balachadran M.T."/>
            <person name="Sivarajan S.R."/>
            <person name="Patrignani A."/>
            <person name="Gruter S."/>
            <person name="Poveda L."/>
            <person name="Shimizu-Inatsugi R."/>
            <person name="Baeten J."/>
            <person name="Francoijs K.J."/>
            <person name="Nataraja K.N."/>
            <person name="Reddy Y.A.N."/>
            <person name="Phadnis S."/>
            <person name="Ravikumar R.L."/>
            <person name="Schlapbach R."/>
            <person name="Sreeman S.M."/>
            <person name="Shimizu K.K."/>
        </authorList>
    </citation>
    <scope>NUCLEOTIDE SEQUENCE</scope>
</reference>
<gene>
    <name evidence="1" type="primary">ga10864</name>
    <name evidence="1" type="ORF">PR202_ga10864</name>
</gene>
<proteinExistence type="predicted"/>
<evidence type="ECO:0000313" key="2">
    <source>
        <dbReference type="Proteomes" id="UP001054889"/>
    </source>
</evidence>
<evidence type="ECO:0000313" key="1">
    <source>
        <dbReference type="EMBL" id="GJM94234.1"/>
    </source>
</evidence>
<sequence>MYVTRPMSRYLADPKAAAEEPPEGPGSGFLVVVDEATKELASRCCGLSWDRRLKDLPFPQSRQLALQHSNAVHPAFTGIECCLAILGVCAGDFRRRRPWQPHSCAHRLRCIRWYRCSKEEDKTSCCFCTCVKDVKPRPFDSGDVYQQMEMAQSGSRSFKAESVTSDGIPPEYLRKKGWKVSIASPKYDLADDAQGVNRERRHQMPPDLDAPPVVVGKWYVPFLFVKADGERRLKDQAKRTTFYEMTLEQSWEQIYTATAGEVNQQEVAVMATMRRQTALLGGTDAVKEGSPYIDGGTMWFRPAAAAADGGVGLDKVVWEKMRWEMEKEGWWVAAGNGDDGEERIQRVERRDSGLGSWNKFSCYVLVERFVLRRMDRSVALTCEFRHTDKIRVKWA</sequence>
<keyword evidence="2" id="KW-1185">Reference proteome</keyword>
<dbReference type="InterPro" id="IPR010683">
    <property type="entry name" value="DUF1262"/>
</dbReference>